<dbReference type="EMBL" id="AP005176">
    <property type="protein sequence ID" value="BAD31034.1"/>
    <property type="molecule type" value="Genomic_DNA"/>
</dbReference>
<dbReference type="Proteomes" id="UP000000763">
    <property type="component" value="Chromosome 7"/>
</dbReference>
<sequence length="55" mass="6251">MQSRMAPSRREREARCVSPPPPPAVDKEMTAAQLPPSPYVELLFVNCIFYMNSKL</sequence>
<evidence type="ECO:0000313" key="3">
    <source>
        <dbReference type="Proteomes" id="UP000000763"/>
    </source>
</evidence>
<reference evidence="3" key="2">
    <citation type="journal article" date="2008" name="Nucleic Acids Res.">
        <title>The rice annotation project database (RAP-DB): 2008 update.</title>
        <authorList>
            <consortium name="The rice annotation project (RAP)"/>
        </authorList>
    </citation>
    <scope>GENOME REANNOTATION</scope>
    <source>
        <strain evidence="3">cv. Nipponbare</strain>
    </source>
</reference>
<evidence type="ECO:0000256" key="1">
    <source>
        <dbReference type="SAM" id="MobiDB-lite"/>
    </source>
</evidence>
<evidence type="ECO:0000313" key="2">
    <source>
        <dbReference type="EMBL" id="BAD31034.1"/>
    </source>
</evidence>
<feature type="region of interest" description="Disordered" evidence="1">
    <location>
        <begin position="1"/>
        <end position="29"/>
    </location>
</feature>
<gene>
    <name evidence="2" type="primary">OSJNBb0041J06.131</name>
</gene>
<name>Q69RR1_ORYSJ</name>
<protein>
    <submittedName>
        <fullName evidence="2">Uncharacterized protein</fullName>
    </submittedName>
</protein>
<organism evidence="2 3">
    <name type="scientific">Oryza sativa subsp. japonica</name>
    <name type="common">Rice</name>
    <dbReference type="NCBI Taxonomy" id="39947"/>
    <lineage>
        <taxon>Eukaryota</taxon>
        <taxon>Viridiplantae</taxon>
        <taxon>Streptophyta</taxon>
        <taxon>Embryophyta</taxon>
        <taxon>Tracheophyta</taxon>
        <taxon>Spermatophyta</taxon>
        <taxon>Magnoliopsida</taxon>
        <taxon>Liliopsida</taxon>
        <taxon>Poales</taxon>
        <taxon>Poaceae</taxon>
        <taxon>BOP clade</taxon>
        <taxon>Oryzoideae</taxon>
        <taxon>Oryzeae</taxon>
        <taxon>Oryzinae</taxon>
        <taxon>Oryza</taxon>
        <taxon>Oryza sativa</taxon>
    </lineage>
</organism>
<dbReference type="AlphaFoldDB" id="Q69RR1"/>
<accession>Q69RR1</accession>
<reference evidence="3" key="1">
    <citation type="journal article" date="2005" name="Nature">
        <title>The map-based sequence of the rice genome.</title>
        <authorList>
            <consortium name="International rice genome sequencing project (IRGSP)"/>
            <person name="Matsumoto T."/>
            <person name="Wu J."/>
            <person name="Kanamori H."/>
            <person name="Katayose Y."/>
            <person name="Fujisawa M."/>
            <person name="Namiki N."/>
            <person name="Mizuno H."/>
            <person name="Yamamoto K."/>
            <person name="Antonio B.A."/>
            <person name="Baba T."/>
            <person name="Sakata K."/>
            <person name="Nagamura Y."/>
            <person name="Aoki H."/>
            <person name="Arikawa K."/>
            <person name="Arita K."/>
            <person name="Bito T."/>
            <person name="Chiden Y."/>
            <person name="Fujitsuka N."/>
            <person name="Fukunaka R."/>
            <person name="Hamada M."/>
            <person name="Harada C."/>
            <person name="Hayashi A."/>
            <person name="Hijishita S."/>
            <person name="Honda M."/>
            <person name="Hosokawa S."/>
            <person name="Ichikawa Y."/>
            <person name="Idonuma A."/>
            <person name="Iijima M."/>
            <person name="Ikeda M."/>
            <person name="Ikeno M."/>
            <person name="Ito K."/>
            <person name="Ito S."/>
            <person name="Ito T."/>
            <person name="Ito Y."/>
            <person name="Ito Y."/>
            <person name="Iwabuchi A."/>
            <person name="Kamiya K."/>
            <person name="Karasawa W."/>
            <person name="Kurita K."/>
            <person name="Katagiri S."/>
            <person name="Kikuta A."/>
            <person name="Kobayashi H."/>
            <person name="Kobayashi N."/>
            <person name="Machita K."/>
            <person name="Maehara T."/>
            <person name="Masukawa M."/>
            <person name="Mizubayashi T."/>
            <person name="Mukai Y."/>
            <person name="Nagasaki H."/>
            <person name="Nagata Y."/>
            <person name="Naito S."/>
            <person name="Nakashima M."/>
            <person name="Nakama Y."/>
            <person name="Nakamichi Y."/>
            <person name="Nakamura M."/>
            <person name="Meguro A."/>
            <person name="Negishi M."/>
            <person name="Ohta I."/>
            <person name="Ohta T."/>
            <person name="Okamoto M."/>
            <person name="Ono N."/>
            <person name="Saji S."/>
            <person name="Sakaguchi M."/>
            <person name="Sakai K."/>
            <person name="Shibata M."/>
            <person name="Shimokawa T."/>
            <person name="Song J."/>
            <person name="Takazaki Y."/>
            <person name="Terasawa K."/>
            <person name="Tsugane M."/>
            <person name="Tsuji K."/>
            <person name="Ueda S."/>
            <person name="Waki K."/>
            <person name="Yamagata H."/>
            <person name="Yamamoto M."/>
            <person name="Yamamoto S."/>
            <person name="Yamane H."/>
            <person name="Yoshiki S."/>
            <person name="Yoshihara R."/>
            <person name="Yukawa K."/>
            <person name="Zhong H."/>
            <person name="Yano M."/>
            <person name="Yuan Q."/>
            <person name="Ouyang S."/>
            <person name="Liu J."/>
            <person name="Jones K.M."/>
            <person name="Gansberger K."/>
            <person name="Moffat K."/>
            <person name="Hill J."/>
            <person name="Bera J."/>
            <person name="Fadrosh D."/>
            <person name="Jin S."/>
            <person name="Johri S."/>
            <person name="Kim M."/>
            <person name="Overton L."/>
            <person name="Reardon M."/>
            <person name="Tsitrin T."/>
            <person name="Vuong H."/>
            <person name="Weaver B."/>
            <person name="Ciecko A."/>
            <person name="Tallon L."/>
            <person name="Jackson J."/>
            <person name="Pai G."/>
            <person name="Aken S.V."/>
            <person name="Utterback T."/>
            <person name="Reidmuller S."/>
            <person name="Feldblyum T."/>
            <person name="Hsiao J."/>
            <person name="Zismann V."/>
            <person name="Iobst S."/>
            <person name="de Vazeille A.R."/>
            <person name="Buell C.R."/>
            <person name="Ying K."/>
            <person name="Li Y."/>
            <person name="Lu T."/>
            <person name="Huang Y."/>
            <person name="Zhao Q."/>
            <person name="Feng Q."/>
            <person name="Zhang L."/>
            <person name="Zhu J."/>
            <person name="Weng Q."/>
            <person name="Mu J."/>
            <person name="Lu Y."/>
            <person name="Fan D."/>
            <person name="Liu Y."/>
            <person name="Guan J."/>
            <person name="Zhang Y."/>
            <person name="Yu S."/>
            <person name="Liu X."/>
            <person name="Zhang Y."/>
            <person name="Hong G."/>
            <person name="Han B."/>
            <person name="Choisne N."/>
            <person name="Demange N."/>
            <person name="Orjeda G."/>
            <person name="Samain S."/>
            <person name="Cattolico L."/>
            <person name="Pelletier E."/>
            <person name="Couloux A."/>
            <person name="Segurens B."/>
            <person name="Wincker P."/>
            <person name="D'Hont A."/>
            <person name="Scarpelli C."/>
            <person name="Weissenbach J."/>
            <person name="Salanoubat M."/>
            <person name="Quetier F."/>
            <person name="Yu Y."/>
            <person name="Kim H.R."/>
            <person name="Rambo T."/>
            <person name="Currie J."/>
            <person name="Collura K."/>
            <person name="Luo M."/>
            <person name="Yang T."/>
            <person name="Ammiraju J.S.S."/>
            <person name="Engler F."/>
            <person name="Soderlund C."/>
            <person name="Wing R.A."/>
            <person name="Palmer L.E."/>
            <person name="de la Bastide M."/>
            <person name="Spiegel L."/>
            <person name="Nascimento L."/>
            <person name="Zutavern T."/>
            <person name="O'Shaughnessy A."/>
            <person name="Dike S."/>
            <person name="Dedhia N."/>
            <person name="Preston R."/>
            <person name="Balija V."/>
            <person name="McCombie W.R."/>
            <person name="Chow T."/>
            <person name="Chen H."/>
            <person name="Chung M."/>
            <person name="Chen C."/>
            <person name="Shaw J."/>
            <person name="Wu H."/>
            <person name="Hsiao K."/>
            <person name="Chao Y."/>
            <person name="Chu M."/>
            <person name="Cheng C."/>
            <person name="Hour A."/>
            <person name="Lee P."/>
            <person name="Lin S."/>
            <person name="Lin Y."/>
            <person name="Liou J."/>
            <person name="Liu S."/>
            <person name="Hsing Y."/>
            <person name="Raghuvanshi S."/>
            <person name="Mohanty A."/>
            <person name="Bharti A.K."/>
            <person name="Gaur A."/>
            <person name="Gupta V."/>
            <person name="Kumar D."/>
            <person name="Ravi V."/>
            <person name="Vij S."/>
            <person name="Kapur A."/>
            <person name="Khurana P."/>
            <person name="Khurana P."/>
            <person name="Khurana J.P."/>
            <person name="Tyagi A.K."/>
            <person name="Gaikwad K."/>
            <person name="Singh A."/>
            <person name="Dalal V."/>
            <person name="Srivastava S."/>
            <person name="Dixit A."/>
            <person name="Pal A.K."/>
            <person name="Ghazi I.A."/>
            <person name="Yadav M."/>
            <person name="Pandit A."/>
            <person name="Bhargava A."/>
            <person name="Sureshbabu K."/>
            <person name="Batra K."/>
            <person name="Sharma T.R."/>
            <person name="Mohapatra T."/>
            <person name="Singh N.K."/>
            <person name="Messing J."/>
            <person name="Nelson A.B."/>
            <person name="Fuks G."/>
            <person name="Kavchok S."/>
            <person name="Keizer G."/>
            <person name="Linton E."/>
            <person name="Llaca V."/>
            <person name="Song R."/>
            <person name="Tanyolac B."/>
            <person name="Young S."/>
            <person name="Ho-Il K."/>
            <person name="Hahn J.H."/>
            <person name="Sangsakoo G."/>
            <person name="Vanavichit A."/>
            <person name="de Mattos Luiz.A.T."/>
            <person name="Zimmer P.D."/>
            <person name="Malone G."/>
            <person name="Dellagostin O."/>
            <person name="de Oliveira A.C."/>
            <person name="Bevan M."/>
            <person name="Bancroft I."/>
            <person name="Minx P."/>
            <person name="Cordum H."/>
            <person name="Wilson R."/>
            <person name="Cheng Z."/>
            <person name="Jin W."/>
            <person name="Jiang J."/>
            <person name="Leong S.A."/>
            <person name="Iwama H."/>
            <person name="Gojobori T."/>
            <person name="Itoh T."/>
            <person name="Niimura Y."/>
            <person name="Fujii Y."/>
            <person name="Habara T."/>
            <person name="Sakai H."/>
            <person name="Sato Y."/>
            <person name="Wilson G."/>
            <person name="Kumar K."/>
            <person name="McCouch S."/>
            <person name="Juretic N."/>
            <person name="Hoen D."/>
            <person name="Wright S."/>
            <person name="Bruskiewich R."/>
            <person name="Bureau T."/>
            <person name="Miyao A."/>
            <person name="Hirochika H."/>
            <person name="Nishikawa T."/>
            <person name="Kadowaki K."/>
            <person name="Sugiura M."/>
            <person name="Burr B."/>
            <person name="Sasaki T."/>
        </authorList>
    </citation>
    <scope>NUCLEOTIDE SEQUENCE [LARGE SCALE GENOMIC DNA]</scope>
    <source>
        <strain evidence="3">cv. Nipponbare</strain>
    </source>
</reference>
<proteinExistence type="predicted"/>